<proteinExistence type="predicted"/>
<feature type="region of interest" description="Disordered" evidence="1">
    <location>
        <begin position="15"/>
        <end position="71"/>
    </location>
</feature>
<evidence type="ECO:0000313" key="3">
    <source>
        <dbReference type="Proteomes" id="UP000070089"/>
    </source>
</evidence>
<dbReference type="OrthoDB" id="10253915at2759"/>
<organism evidence="2 3">
    <name type="scientific">Giardia duodenalis assemblage B</name>
    <dbReference type="NCBI Taxonomy" id="1394984"/>
    <lineage>
        <taxon>Eukaryota</taxon>
        <taxon>Metamonada</taxon>
        <taxon>Diplomonadida</taxon>
        <taxon>Hexamitidae</taxon>
        <taxon>Giardiinae</taxon>
        <taxon>Giardia</taxon>
    </lineage>
</organism>
<sequence length="1335" mass="153914">MQLASSIIAKMMAQLPPQTDSMVHGGRSAPELAANNEDQSSNKIARPALPPRSSVCTPETHQNAPQPGPMYPLPSTITVRECMAAIQPEFPSAATLYQLLTFCNSSVLSVHAFDDSFPYPTPYVCDIKIYRLRLARHCLRIQSQRYKEAISKLIERKRAREESLRLLQNDFSLGQHGDANQLRKYITRMSKEIVFVYLQSNCKLARLRRIMLRSLAEVNRKAVALIALYKLMPSQQESQCSVPTGDLLPASGDWQRSVSDEYTYCFDTETTLEELAVATYSKRMLTKAYSSMKHRYFRLQQSGHALTELDNSFSLRTSFVLMRFSYKSRACLMFADEYIKLSLYKRVLQYLRKIASPSAKLLRVASQIVGLTHKHMLKAISEKRHFWNDRVLPLLPLYSLACSPESNQSLSQVPEASYSSAHTTPYPTYLDTLSAIAPDEGGNSCSIDGGKKMVNLFERIVIQDRSLDAFTSLSSYGTDNDSFSTYPSTRGREFNPSLAQYKQDTIKLSQVTTQSRVRGITKDSYLTPFLNAKDTTQSLGCSSKAFLSSTQVQRLFDTTILIRNRLYKGQTLFYGASCAPIHLSSSRIDTLVKYQTFNIDSFSMENSINDYTLIEAAELFSLAFLQARALLAMRLALHRALLCSAYNSLLGRRSFAIFMLRRFQQCVHLQKTSELHMAKELSIRLTLRIVFQAMKKQIDREGQEWDDKSNSLFKFIVMRRQLKYWMALVQGRRCRLEQMTQILRELEKRLYLRPALTAMRTLHVQKQVETEVSERFREFQSMNLLKQAFRALHHRYRVNRTLRNVVSQALPRWREVLEEEKRRERTYRGETLQVIFSSWKELTFGGSFVKTAGFTDAPKALKPPSKALHFEGWSDTESSSLEELLDSQTKVKFTNDTRLYDGNTNGHTDMDKTLHFDLGSSDDEEHDSLKIAPKEGDLTLEDIGDDYWSIYSPQTAAELREAYRQVVPQLAKIQQKEECIIGAAEPLPTHHIEVLSKDNLAQLRDEVTRRFDRLERNSKITANEPTITDGSDDNRDIGERCTQALIKMDHTIEQQKKKVRQKAIRFADDPQKEDAVHAEPEMKLAYSDNDMSLTLDHHYTNNPTLRQAKIWYRRISCHICISYWRQHFIEMQLAKKFYRAFPGKRLLAGVFDEWATRTEMLATRHRRIDRLHVYLLKETCFLEWRYHAYIRRERAKQLKAEETRKEAMLLVKQIDKEEAIIASVQPSLKFPGFDSFVGQSKIIDPCKHNLGPQDSNRALTLRRIADEHYLLKIAAWIANRGILVSRERLLRAKLLAAEFSVPDSVIFQIPAKLDAWYLQEGFRALRESYKHRSVK</sequence>
<protein>
    <submittedName>
        <fullName evidence="2">Uncharacterized protein</fullName>
    </submittedName>
</protein>
<evidence type="ECO:0000256" key="1">
    <source>
        <dbReference type="SAM" id="MobiDB-lite"/>
    </source>
</evidence>
<dbReference type="Proteomes" id="UP000070089">
    <property type="component" value="Unassembled WGS sequence"/>
</dbReference>
<comment type="caution">
    <text evidence="2">The sequence shown here is derived from an EMBL/GenBank/DDBJ whole genome shotgun (WGS) entry which is preliminary data.</text>
</comment>
<accession>A0A132NSJ2</accession>
<name>A0A132NSJ2_GIAIN</name>
<dbReference type="VEuPathDB" id="GiardiaDB:QR46_3039"/>
<dbReference type="EMBL" id="JXTI01000090">
    <property type="protein sequence ID" value="KWX12968.1"/>
    <property type="molecule type" value="Genomic_DNA"/>
</dbReference>
<reference evidence="2 3" key="1">
    <citation type="journal article" date="2015" name="Mol. Biochem. Parasitol.">
        <title>Identification of polymorphic genes for use in assemblage B genotyping assays through comparative genomics of multiple assemblage B Giardia duodenalis isolates.</title>
        <authorList>
            <person name="Wielinga C."/>
            <person name="Thompson R.C."/>
            <person name="Monis P."/>
            <person name="Ryan U."/>
        </authorList>
    </citation>
    <scope>NUCLEOTIDE SEQUENCE [LARGE SCALE GENOMIC DNA]</scope>
    <source>
        <strain evidence="2 3">BAH15c1</strain>
    </source>
</reference>
<gene>
    <name evidence="2" type="ORF">QR46_3039</name>
</gene>
<feature type="compositionally biased region" description="Polar residues" evidence="1">
    <location>
        <begin position="54"/>
        <end position="65"/>
    </location>
</feature>
<evidence type="ECO:0000313" key="2">
    <source>
        <dbReference type="EMBL" id="KWX12968.1"/>
    </source>
</evidence>